<evidence type="ECO:0000259" key="2">
    <source>
        <dbReference type="PROSITE" id="PS50110"/>
    </source>
</evidence>
<keyword evidence="4" id="KW-1185">Reference proteome</keyword>
<dbReference type="PANTHER" id="PTHR44520">
    <property type="entry name" value="RESPONSE REGULATOR RCP1-RELATED"/>
    <property type="match status" value="1"/>
</dbReference>
<evidence type="ECO:0000313" key="4">
    <source>
        <dbReference type="Proteomes" id="UP000251402"/>
    </source>
</evidence>
<dbReference type="EMBL" id="CP043450">
    <property type="protein sequence ID" value="QEM08807.1"/>
    <property type="molecule type" value="Genomic_DNA"/>
</dbReference>
<dbReference type="SUPFAM" id="SSF52172">
    <property type="entry name" value="CheY-like"/>
    <property type="match status" value="1"/>
</dbReference>
<dbReference type="GO" id="GO:0000160">
    <property type="term" value="P:phosphorelay signal transduction system"/>
    <property type="evidence" value="ECO:0007669"/>
    <property type="project" value="InterPro"/>
</dbReference>
<dbReference type="Proteomes" id="UP000251402">
    <property type="component" value="Chromosome"/>
</dbReference>
<dbReference type="AlphaFoldDB" id="A0A5C1HS47"/>
<dbReference type="InterPro" id="IPR011006">
    <property type="entry name" value="CheY-like_superfamily"/>
</dbReference>
<organism evidence="3 4">
    <name type="scientific">Mucilaginibacter rubeus</name>
    <dbReference type="NCBI Taxonomy" id="2027860"/>
    <lineage>
        <taxon>Bacteria</taxon>
        <taxon>Pseudomonadati</taxon>
        <taxon>Bacteroidota</taxon>
        <taxon>Sphingobacteriia</taxon>
        <taxon>Sphingobacteriales</taxon>
        <taxon>Sphingobacteriaceae</taxon>
        <taxon>Mucilaginibacter</taxon>
    </lineage>
</organism>
<dbReference type="PANTHER" id="PTHR44520:SF2">
    <property type="entry name" value="RESPONSE REGULATOR RCP1"/>
    <property type="match status" value="1"/>
</dbReference>
<dbReference type="InterPro" id="IPR052893">
    <property type="entry name" value="TCS_response_regulator"/>
</dbReference>
<accession>A0A5C1HS47</accession>
<proteinExistence type="predicted"/>
<dbReference type="PROSITE" id="PS50110">
    <property type="entry name" value="RESPONSE_REGULATORY"/>
    <property type="match status" value="1"/>
</dbReference>
<gene>
    <name evidence="3" type="ORF">DEO27_001815</name>
</gene>
<dbReference type="OrthoDB" id="1121174at2"/>
<dbReference type="KEGG" id="mrub:DEO27_001815"/>
<protein>
    <submittedName>
        <fullName evidence="3">Response regulator</fullName>
    </submittedName>
</protein>
<feature type="modified residue" description="4-aspartylphosphate" evidence="1">
    <location>
        <position position="65"/>
    </location>
</feature>
<evidence type="ECO:0000256" key="1">
    <source>
        <dbReference type="PROSITE-ProRule" id="PRU00169"/>
    </source>
</evidence>
<name>A0A5C1HS47_9SPHI</name>
<keyword evidence="1" id="KW-0597">Phosphoprotein</keyword>
<dbReference type="Pfam" id="PF00072">
    <property type="entry name" value="Response_reg"/>
    <property type="match status" value="1"/>
</dbReference>
<reference evidence="3" key="1">
    <citation type="submission" date="2019-08" db="EMBL/GenBank/DDBJ databases">
        <title>Comparative genome analysis confer to the adaptation heavy metal polluted environment.</title>
        <authorList>
            <person name="Li Y."/>
        </authorList>
    </citation>
    <scope>NUCLEOTIDE SEQUENCE [LARGE SCALE GENOMIC DNA]</scope>
    <source>
        <strain evidence="3">P1</strain>
    </source>
</reference>
<dbReference type="InterPro" id="IPR001789">
    <property type="entry name" value="Sig_transdc_resp-reg_receiver"/>
</dbReference>
<feature type="domain" description="Response regulatory" evidence="2">
    <location>
        <begin position="9"/>
        <end position="135"/>
    </location>
</feature>
<dbReference type="SMART" id="SM00448">
    <property type="entry name" value="REC"/>
    <property type="match status" value="1"/>
</dbReference>
<dbReference type="Gene3D" id="3.40.50.2300">
    <property type="match status" value="1"/>
</dbReference>
<sequence length="147" mass="16818">MIEERNSTNTWIVDDDSIYVYGLKKLIGIKGVNTNLSHFINGQEGINALKNANEDQQLPDLILLDINMPVMDGWEFMNEFAKLKPQLGKNITVYIVSPSLDLNDIHRAKSIPEVADYIFKPVKISQLTEIFSQTQYQANERIRQYGT</sequence>
<evidence type="ECO:0000313" key="3">
    <source>
        <dbReference type="EMBL" id="QEM08807.1"/>
    </source>
</evidence>
<dbReference type="RefSeq" id="WP_112575947.1">
    <property type="nucleotide sequence ID" value="NZ_CP043450.1"/>
</dbReference>